<comment type="caution">
    <text evidence="7">The sequence shown here is derived from an EMBL/GenBank/DDBJ whole genome shotgun (WGS) entry which is preliminary data.</text>
</comment>
<dbReference type="GO" id="GO:0016020">
    <property type="term" value="C:membrane"/>
    <property type="evidence" value="ECO:0007669"/>
    <property type="project" value="UniProtKB-SubCell"/>
</dbReference>
<comment type="subcellular location">
    <subcellularLocation>
        <location evidence="1">Membrane</location>
        <topology evidence="1">Multi-pass membrane protein</topology>
    </subcellularLocation>
</comment>
<proteinExistence type="inferred from homology"/>
<evidence type="ECO:0000256" key="5">
    <source>
        <dbReference type="ARBA" id="ARBA00023136"/>
    </source>
</evidence>
<accession>A0A2A2LZ75</accession>
<dbReference type="EMBL" id="LIAE01006311">
    <property type="protein sequence ID" value="PAV91468.1"/>
    <property type="molecule type" value="Genomic_DNA"/>
</dbReference>
<comment type="similarity">
    <text evidence="2">Belongs to the nematode receptor-like protein srd family.</text>
</comment>
<keyword evidence="8" id="KW-1185">Reference proteome</keyword>
<dbReference type="AlphaFoldDB" id="A0A2A2LZ75"/>
<keyword evidence="3 6" id="KW-0812">Transmembrane</keyword>
<evidence type="ECO:0000256" key="1">
    <source>
        <dbReference type="ARBA" id="ARBA00004141"/>
    </source>
</evidence>
<sequence>MALHHEFVRNHFQFNIEYSVLVHFYAHTYWSLLLSFVYRYYILFEPAPRRTYLIILILVVYTPSFVQLVSFSFSEDDPELVRQAVHEKFPSYDLENKTITGILNIAKGFSSLFLILHCSQDDRYAEYERSVSMVQGNGARQQGCQPELDS</sequence>
<dbReference type="Proteomes" id="UP000218231">
    <property type="component" value="Unassembled WGS sequence"/>
</dbReference>
<evidence type="ECO:0000313" key="8">
    <source>
        <dbReference type="Proteomes" id="UP000218231"/>
    </source>
</evidence>
<gene>
    <name evidence="7" type="ORF">WR25_18142</name>
</gene>
<dbReference type="PANTHER" id="PTHR22945">
    <property type="entry name" value="SERPENTINE RECEPTOR, CLASS D DELTA"/>
    <property type="match status" value="1"/>
</dbReference>
<dbReference type="Pfam" id="PF10317">
    <property type="entry name" value="7TM_GPCR_Srd"/>
    <property type="match status" value="1"/>
</dbReference>
<keyword evidence="5 6" id="KW-0472">Membrane</keyword>
<dbReference type="InterPro" id="IPR019421">
    <property type="entry name" value="7TM_GPCR_serpentine_rcpt_Srd"/>
</dbReference>
<evidence type="ECO:0000313" key="7">
    <source>
        <dbReference type="EMBL" id="PAV91468.1"/>
    </source>
</evidence>
<organism evidence="7 8">
    <name type="scientific">Diploscapter pachys</name>
    <dbReference type="NCBI Taxonomy" id="2018661"/>
    <lineage>
        <taxon>Eukaryota</taxon>
        <taxon>Metazoa</taxon>
        <taxon>Ecdysozoa</taxon>
        <taxon>Nematoda</taxon>
        <taxon>Chromadorea</taxon>
        <taxon>Rhabditida</taxon>
        <taxon>Rhabditina</taxon>
        <taxon>Rhabditomorpha</taxon>
        <taxon>Rhabditoidea</taxon>
        <taxon>Rhabditidae</taxon>
        <taxon>Diploscapter</taxon>
    </lineage>
</organism>
<keyword evidence="4 6" id="KW-1133">Transmembrane helix</keyword>
<dbReference type="PANTHER" id="PTHR22945:SF99">
    <property type="entry name" value="G-PROTEIN COUPLED RECEPTORS FAMILY 1 PROFILE DOMAIN-CONTAINING PROTEIN"/>
    <property type="match status" value="1"/>
</dbReference>
<name>A0A2A2LZ75_9BILA</name>
<evidence type="ECO:0000256" key="6">
    <source>
        <dbReference type="SAM" id="Phobius"/>
    </source>
</evidence>
<protein>
    <submittedName>
        <fullName evidence="7">Uncharacterized protein</fullName>
    </submittedName>
</protein>
<reference evidence="7 8" key="1">
    <citation type="journal article" date="2017" name="Curr. Biol.">
        <title>Genome architecture and evolution of a unichromosomal asexual nematode.</title>
        <authorList>
            <person name="Fradin H."/>
            <person name="Zegar C."/>
            <person name="Gutwein M."/>
            <person name="Lucas J."/>
            <person name="Kovtun M."/>
            <person name="Corcoran D."/>
            <person name="Baugh L.R."/>
            <person name="Kiontke K."/>
            <person name="Gunsalus K."/>
            <person name="Fitch D.H."/>
            <person name="Piano F."/>
        </authorList>
    </citation>
    <scope>NUCLEOTIDE SEQUENCE [LARGE SCALE GENOMIC DNA]</scope>
    <source>
        <strain evidence="7">PF1309</strain>
    </source>
</reference>
<evidence type="ECO:0000256" key="4">
    <source>
        <dbReference type="ARBA" id="ARBA00022989"/>
    </source>
</evidence>
<feature type="transmembrane region" description="Helical" evidence="6">
    <location>
        <begin position="53"/>
        <end position="73"/>
    </location>
</feature>
<dbReference type="InterPro" id="IPR050920">
    <property type="entry name" value="Nematode_rcpt-like_delta"/>
</dbReference>
<evidence type="ECO:0000256" key="3">
    <source>
        <dbReference type="ARBA" id="ARBA00022692"/>
    </source>
</evidence>
<feature type="transmembrane region" description="Helical" evidence="6">
    <location>
        <begin position="20"/>
        <end position="41"/>
    </location>
</feature>
<evidence type="ECO:0000256" key="2">
    <source>
        <dbReference type="ARBA" id="ARBA00009166"/>
    </source>
</evidence>